<protein>
    <submittedName>
        <fullName evidence="1">Uncharacterized protein</fullName>
    </submittedName>
</protein>
<sequence>MSEIVELFLFLEPGANPDEDRVVQNFGESESLLVWVPDGTAAAKVAAEEVARGVRLMELYRGFDLESAAQVIDAVDGRAAVGVAGFGFGIATARPIRDSATIFVGHPSADPAVHRVTRAHAGGGRTTAVAAPDSAAAAAVALELVGHGAELIEICGGASLLAARDVRAAVGDRVAVSLVSWPVDSIERAAAFKADFDAAH</sequence>
<dbReference type="Proteomes" id="UP000694257">
    <property type="component" value="Chromosome"/>
</dbReference>
<gene>
    <name evidence="1" type="ORF">KV110_14345</name>
</gene>
<name>A0ABX8RWV4_NOCIO</name>
<keyword evidence="2" id="KW-1185">Reference proteome</keyword>
<reference evidence="1 2" key="1">
    <citation type="submission" date="2021-07" db="EMBL/GenBank/DDBJ databases">
        <title>Whole Genome Sequence of Nocardia Iowensis.</title>
        <authorList>
            <person name="Lamm A."/>
            <person name="Collins-Fairclough A.M."/>
            <person name="Bunk B."/>
            <person name="Sproer C."/>
        </authorList>
    </citation>
    <scope>NUCLEOTIDE SEQUENCE [LARGE SCALE GENOMIC DNA]</scope>
    <source>
        <strain evidence="1 2">NRRL 5646</strain>
    </source>
</reference>
<evidence type="ECO:0000313" key="2">
    <source>
        <dbReference type="Proteomes" id="UP000694257"/>
    </source>
</evidence>
<accession>A0ABX8RWV4</accession>
<dbReference type="EMBL" id="CP078145">
    <property type="protein sequence ID" value="QXN94132.1"/>
    <property type="molecule type" value="Genomic_DNA"/>
</dbReference>
<dbReference type="RefSeq" id="WP_218476571.1">
    <property type="nucleotide sequence ID" value="NZ_BAABJN010000018.1"/>
</dbReference>
<dbReference type="Pfam" id="PF20116">
    <property type="entry name" value="DUF6506"/>
    <property type="match status" value="2"/>
</dbReference>
<evidence type="ECO:0000313" key="1">
    <source>
        <dbReference type="EMBL" id="QXN94132.1"/>
    </source>
</evidence>
<proteinExistence type="predicted"/>
<organism evidence="1 2">
    <name type="scientific">Nocardia iowensis</name>
    <dbReference type="NCBI Taxonomy" id="204891"/>
    <lineage>
        <taxon>Bacteria</taxon>
        <taxon>Bacillati</taxon>
        <taxon>Actinomycetota</taxon>
        <taxon>Actinomycetes</taxon>
        <taxon>Mycobacteriales</taxon>
        <taxon>Nocardiaceae</taxon>
        <taxon>Nocardia</taxon>
    </lineage>
</organism>
<dbReference type="InterPro" id="IPR045441">
    <property type="entry name" value="DUF6506"/>
</dbReference>